<name>A0A2N9FDQ5_FAGSY</name>
<dbReference type="PRINTS" id="PR01438">
    <property type="entry name" value="UNVRSLSTRESS"/>
</dbReference>
<dbReference type="PANTHER" id="PTHR31964">
    <property type="entry name" value="ADENINE NUCLEOTIDE ALPHA HYDROLASES-LIKE SUPERFAMILY PROTEIN"/>
    <property type="match status" value="1"/>
</dbReference>
<sequence>MDQSEKKKVLVAIDLSECSRYALQWALDNLGETMANSEVVLFTVQPIVDFSYAYVSTLGATPPDLIKSVRENHEKVALALLEKAKEICAKKGIVAETMTEVGDPKEVIREAVEKLNIQLLVLGSHGRGAIKRLVAKNRHLSLH</sequence>
<dbReference type="InterPro" id="IPR006016">
    <property type="entry name" value="UspA"/>
</dbReference>
<dbReference type="CDD" id="cd23659">
    <property type="entry name" value="USP_At3g01520-like"/>
    <property type="match status" value="1"/>
</dbReference>
<accession>A0A2N9FDQ5</accession>
<dbReference type="Pfam" id="PF00582">
    <property type="entry name" value="Usp"/>
    <property type="match status" value="1"/>
</dbReference>
<dbReference type="SUPFAM" id="SSF52402">
    <property type="entry name" value="Adenine nucleotide alpha hydrolases-like"/>
    <property type="match status" value="1"/>
</dbReference>
<evidence type="ECO:0000259" key="1">
    <source>
        <dbReference type="Pfam" id="PF00582"/>
    </source>
</evidence>
<dbReference type="InterPro" id="IPR006015">
    <property type="entry name" value="Universal_stress_UspA"/>
</dbReference>
<dbReference type="AlphaFoldDB" id="A0A2N9FDQ5"/>
<organism evidence="2">
    <name type="scientific">Fagus sylvatica</name>
    <name type="common">Beechnut</name>
    <dbReference type="NCBI Taxonomy" id="28930"/>
    <lineage>
        <taxon>Eukaryota</taxon>
        <taxon>Viridiplantae</taxon>
        <taxon>Streptophyta</taxon>
        <taxon>Embryophyta</taxon>
        <taxon>Tracheophyta</taxon>
        <taxon>Spermatophyta</taxon>
        <taxon>Magnoliopsida</taxon>
        <taxon>eudicotyledons</taxon>
        <taxon>Gunneridae</taxon>
        <taxon>Pentapetalae</taxon>
        <taxon>rosids</taxon>
        <taxon>fabids</taxon>
        <taxon>Fagales</taxon>
        <taxon>Fagaceae</taxon>
        <taxon>Fagus</taxon>
    </lineage>
</organism>
<proteinExistence type="predicted"/>
<evidence type="ECO:0000313" key="2">
    <source>
        <dbReference type="EMBL" id="SPC89006.1"/>
    </source>
</evidence>
<gene>
    <name evidence="2" type="ORF">FSB_LOCUS16888</name>
</gene>
<dbReference type="PANTHER" id="PTHR31964:SF113">
    <property type="entry name" value="USPA DOMAIN-CONTAINING PROTEIN"/>
    <property type="match status" value="1"/>
</dbReference>
<dbReference type="Gene3D" id="3.40.50.620">
    <property type="entry name" value="HUPs"/>
    <property type="match status" value="1"/>
</dbReference>
<dbReference type="EMBL" id="OIVN01001035">
    <property type="protein sequence ID" value="SPC89006.1"/>
    <property type="molecule type" value="Genomic_DNA"/>
</dbReference>
<reference evidence="2" key="1">
    <citation type="submission" date="2018-02" db="EMBL/GenBank/DDBJ databases">
        <authorList>
            <person name="Cohen D.B."/>
            <person name="Kent A.D."/>
        </authorList>
    </citation>
    <scope>NUCLEOTIDE SEQUENCE</scope>
</reference>
<dbReference type="InterPro" id="IPR014729">
    <property type="entry name" value="Rossmann-like_a/b/a_fold"/>
</dbReference>
<protein>
    <recommendedName>
        <fullName evidence="1">UspA domain-containing protein</fullName>
    </recommendedName>
</protein>
<feature type="domain" description="UspA" evidence="1">
    <location>
        <begin position="7"/>
        <end position="134"/>
    </location>
</feature>